<keyword evidence="1" id="KW-0732">Signal</keyword>
<evidence type="ECO:0000256" key="1">
    <source>
        <dbReference type="SAM" id="SignalP"/>
    </source>
</evidence>
<dbReference type="EMBL" id="KN549379">
    <property type="protein sequence ID" value="KHJ97921.1"/>
    <property type="molecule type" value="Genomic_DNA"/>
</dbReference>
<protein>
    <submittedName>
        <fullName evidence="2">Uncharacterized protein</fullName>
    </submittedName>
</protein>
<feature type="chain" id="PRO_5013085138" evidence="1">
    <location>
        <begin position="16"/>
        <end position="66"/>
    </location>
</feature>
<feature type="signal peptide" evidence="1">
    <location>
        <begin position="1"/>
        <end position="15"/>
    </location>
</feature>
<name>A0A0B1TP77_OESDE</name>
<sequence>MRRFVLVVLAALCSAELSEDQLVKYGSEVFNDCTQCNIMNAAREQPEILQQVNRTNNGDSGYLGGS</sequence>
<proteinExistence type="predicted"/>
<accession>A0A0B1TP77</accession>
<organism evidence="2 3">
    <name type="scientific">Oesophagostomum dentatum</name>
    <name type="common">Nodular worm</name>
    <dbReference type="NCBI Taxonomy" id="61180"/>
    <lineage>
        <taxon>Eukaryota</taxon>
        <taxon>Metazoa</taxon>
        <taxon>Ecdysozoa</taxon>
        <taxon>Nematoda</taxon>
        <taxon>Chromadorea</taxon>
        <taxon>Rhabditida</taxon>
        <taxon>Rhabditina</taxon>
        <taxon>Rhabditomorpha</taxon>
        <taxon>Strongyloidea</taxon>
        <taxon>Strongylidae</taxon>
        <taxon>Oesophagostomum</taxon>
    </lineage>
</organism>
<keyword evidence="3" id="KW-1185">Reference proteome</keyword>
<evidence type="ECO:0000313" key="3">
    <source>
        <dbReference type="Proteomes" id="UP000053660"/>
    </source>
</evidence>
<dbReference type="Proteomes" id="UP000053660">
    <property type="component" value="Unassembled WGS sequence"/>
</dbReference>
<dbReference type="AlphaFoldDB" id="A0A0B1TP77"/>
<reference evidence="2 3" key="1">
    <citation type="submission" date="2014-03" db="EMBL/GenBank/DDBJ databases">
        <title>Draft genome of the hookworm Oesophagostomum dentatum.</title>
        <authorList>
            <person name="Mitreva M."/>
        </authorList>
    </citation>
    <scope>NUCLEOTIDE SEQUENCE [LARGE SCALE GENOMIC DNA]</scope>
    <source>
        <strain evidence="2 3">OD-Hann</strain>
    </source>
</reference>
<gene>
    <name evidence="2" type="ORF">OESDEN_02097</name>
</gene>
<evidence type="ECO:0000313" key="2">
    <source>
        <dbReference type="EMBL" id="KHJ97921.1"/>
    </source>
</evidence>